<keyword evidence="1" id="KW-1133">Transmembrane helix</keyword>
<feature type="transmembrane region" description="Helical" evidence="1">
    <location>
        <begin position="194"/>
        <end position="217"/>
    </location>
</feature>
<feature type="transmembrane region" description="Helical" evidence="1">
    <location>
        <begin position="161"/>
        <end position="182"/>
    </location>
</feature>
<feature type="transmembrane region" description="Helical" evidence="1">
    <location>
        <begin position="5"/>
        <end position="25"/>
    </location>
</feature>
<sequence length="261" mass="30245">MKKPLLIDVLVFTALIILGCAYPWFVKGTVWDNSMLWSFIVAVPIAVYFGLRKRKNWKKIFIGTFVFGILFGAVLEFLAHVTGIWQVPTTIFPFRILGASTFEAFIGYIPMTLFVLVFYEHFFDKDATHKISPHIWYAIIPSLIVWAVIIALHFISPSKLIFSYAYIKMGIAAIILTIIQIARSPKLFSKYAKLAVSLFFVFFVFEFVGVTFNYWIFPGHDYLGMVNVFGRTFPLEEIIFWMFFYPATIAAYYEEFVDDKK</sequence>
<dbReference type="Proteomes" id="UP000178825">
    <property type="component" value="Unassembled WGS sequence"/>
</dbReference>
<organism evidence="2 3">
    <name type="scientific">Candidatus Jorgensenbacteria bacterium RIFCSPHIGHO2_02_FULL_45_20</name>
    <dbReference type="NCBI Taxonomy" id="1798470"/>
    <lineage>
        <taxon>Bacteria</taxon>
        <taxon>Candidatus Joergenseniibacteriota</taxon>
    </lineage>
</organism>
<protein>
    <recommendedName>
        <fullName evidence="4">Lycopene cyclase domain-containing protein</fullName>
    </recommendedName>
</protein>
<evidence type="ECO:0000313" key="3">
    <source>
        <dbReference type="Proteomes" id="UP000178825"/>
    </source>
</evidence>
<feature type="transmembrane region" description="Helical" evidence="1">
    <location>
        <begin position="60"/>
        <end position="85"/>
    </location>
</feature>
<accession>A0A1F6BNB6</accession>
<keyword evidence="1" id="KW-0812">Transmembrane</keyword>
<name>A0A1F6BNB6_9BACT</name>
<feature type="transmembrane region" description="Helical" evidence="1">
    <location>
        <begin position="105"/>
        <end position="123"/>
    </location>
</feature>
<evidence type="ECO:0008006" key="4">
    <source>
        <dbReference type="Google" id="ProtNLM"/>
    </source>
</evidence>
<evidence type="ECO:0000256" key="1">
    <source>
        <dbReference type="SAM" id="Phobius"/>
    </source>
</evidence>
<dbReference type="AlphaFoldDB" id="A0A1F6BNB6"/>
<dbReference type="PROSITE" id="PS51257">
    <property type="entry name" value="PROKAR_LIPOPROTEIN"/>
    <property type="match status" value="1"/>
</dbReference>
<reference evidence="2 3" key="1">
    <citation type="journal article" date="2016" name="Nat. Commun.">
        <title>Thousands of microbial genomes shed light on interconnected biogeochemical processes in an aquifer system.</title>
        <authorList>
            <person name="Anantharaman K."/>
            <person name="Brown C.T."/>
            <person name="Hug L.A."/>
            <person name="Sharon I."/>
            <person name="Castelle C.J."/>
            <person name="Probst A.J."/>
            <person name="Thomas B.C."/>
            <person name="Singh A."/>
            <person name="Wilkins M.J."/>
            <person name="Karaoz U."/>
            <person name="Brodie E.L."/>
            <person name="Williams K.H."/>
            <person name="Hubbard S.S."/>
            <person name="Banfield J.F."/>
        </authorList>
    </citation>
    <scope>NUCLEOTIDE SEQUENCE [LARGE SCALE GENOMIC DNA]</scope>
</reference>
<dbReference type="EMBL" id="MFKJ01000023">
    <property type="protein sequence ID" value="OGG38410.1"/>
    <property type="molecule type" value="Genomic_DNA"/>
</dbReference>
<evidence type="ECO:0000313" key="2">
    <source>
        <dbReference type="EMBL" id="OGG38410.1"/>
    </source>
</evidence>
<feature type="transmembrane region" description="Helical" evidence="1">
    <location>
        <begin position="31"/>
        <end position="51"/>
    </location>
</feature>
<proteinExistence type="predicted"/>
<feature type="transmembrane region" description="Helical" evidence="1">
    <location>
        <begin position="135"/>
        <end position="155"/>
    </location>
</feature>
<gene>
    <name evidence="2" type="ORF">A3D55_00920</name>
</gene>
<comment type="caution">
    <text evidence="2">The sequence shown here is derived from an EMBL/GenBank/DDBJ whole genome shotgun (WGS) entry which is preliminary data.</text>
</comment>
<keyword evidence="1" id="KW-0472">Membrane</keyword>
<feature type="transmembrane region" description="Helical" evidence="1">
    <location>
        <begin position="237"/>
        <end position="253"/>
    </location>
</feature>